<feature type="transmembrane region" description="Helical" evidence="6">
    <location>
        <begin position="18"/>
        <end position="37"/>
    </location>
</feature>
<dbReference type="AlphaFoldDB" id="A0A892ZHJ6"/>
<evidence type="ECO:0000256" key="4">
    <source>
        <dbReference type="ARBA" id="ARBA00022989"/>
    </source>
</evidence>
<keyword evidence="2" id="KW-1003">Cell membrane</keyword>
<dbReference type="SUPFAM" id="SSF103481">
    <property type="entry name" value="Multidrug resistance efflux transporter EmrE"/>
    <property type="match status" value="1"/>
</dbReference>
<keyword evidence="4 6" id="KW-1133">Transmembrane helix</keyword>
<sequence length="166" mass="18115">MATIGLALLTLRGLSVHLGNMLVLLCAASFALHIIILSKVSKSGDVISLSFVQIAVVGLCSLIQALVFDEFSIPHQNSVWTAILIIGILGTALGFYVQTRAQVESSPNRIALIIVLEPVFGDLFGYLLAHDRLTLQNWVGAVLIILEMLVTEWQIKRKKQTIDVAH</sequence>
<name>A0A892ZHJ6_9NEIS</name>
<reference evidence="8" key="1">
    <citation type="submission" date="2021-02" db="EMBL/GenBank/DDBJ databases">
        <title>Neisseriaceae sp. 26B isolated from the cloaca of a Common Toad-headed Turtle (Mesoclemmys nasuta).</title>
        <authorList>
            <person name="Spergser J."/>
            <person name="Busse H.-J."/>
        </authorList>
    </citation>
    <scope>NUCLEOTIDE SEQUENCE</scope>
    <source>
        <strain evidence="8">26B</strain>
    </source>
</reference>
<dbReference type="InterPro" id="IPR000620">
    <property type="entry name" value="EamA_dom"/>
</dbReference>
<evidence type="ECO:0000256" key="3">
    <source>
        <dbReference type="ARBA" id="ARBA00022692"/>
    </source>
</evidence>
<dbReference type="RefSeq" id="WP_230339218.1">
    <property type="nucleotide sequence ID" value="NZ_CP069798.1"/>
</dbReference>
<dbReference type="InterPro" id="IPR051258">
    <property type="entry name" value="Diverse_Substrate_Transporter"/>
</dbReference>
<dbReference type="PANTHER" id="PTHR42920">
    <property type="entry name" value="OS03G0707200 PROTEIN-RELATED"/>
    <property type="match status" value="1"/>
</dbReference>
<protein>
    <submittedName>
        <fullName evidence="8">DMT family transporter</fullName>
    </submittedName>
</protein>
<proteinExistence type="predicted"/>
<feature type="transmembrane region" description="Helical" evidence="6">
    <location>
        <begin position="79"/>
        <end position="98"/>
    </location>
</feature>
<dbReference type="KEGG" id="ptes:JQU52_00255"/>
<evidence type="ECO:0000313" key="9">
    <source>
        <dbReference type="Proteomes" id="UP000653156"/>
    </source>
</evidence>
<keyword evidence="9" id="KW-1185">Reference proteome</keyword>
<keyword evidence="5 6" id="KW-0472">Membrane</keyword>
<keyword evidence="3 6" id="KW-0812">Transmembrane</keyword>
<feature type="transmembrane region" description="Helical" evidence="6">
    <location>
        <begin position="49"/>
        <end position="67"/>
    </location>
</feature>
<evidence type="ECO:0000256" key="1">
    <source>
        <dbReference type="ARBA" id="ARBA00004651"/>
    </source>
</evidence>
<dbReference type="Pfam" id="PF00892">
    <property type="entry name" value="EamA"/>
    <property type="match status" value="1"/>
</dbReference>
<feature type="transmembrane region" description="Helical" evidence="6">
    <location>
        <begin position="110"/>
        <end position="129"/>
    </location>
</feature>
<organism evidence="8 9">
    <name type="scientific">Paralysiella testudinis</name>
    <dbReference type="NCBI Taxonomy" id="2809020"/>
    <lineage>
        <taxon>Bacteria</taxon>
        <taxon>Pseudomonadati</taxon>
        <taxon>Pseudomonadota</taxon>
        <taxon>Betaproteobacteria</taxon>
        <taxon>Neisseriales</taxon>
        <taxon>Neisseriaceae</taxon>
        <taxon>Paralysiella</taxon>
    </lineage>
</organism>
<feature type="transmembrane region" description="Helical" evidence="6">
    <location>
        <begin position="135"/>
        <end position="153"/>
    </location>
</feature>
<dbReference type="PANTHER" id="PTHR42920:SF5">
    <property type="entry name" value="EAMA DOMAIN-CONTAINING PROTEIN"/>
    <property type="match status" value="1"/>
</dbReference>
<dbReference type="InterPro" id="IPR037185">
    <property type="entry name" value="EmrE-like"/>
</dbReference>
<dbReference type="GO" id="GO:0005886">
    <property type="term" value="C:plasma membrane"/>
    <property type="evidence" value="ECO:0007669"/>
    <property type="project" value="UniProtKB-SubCell"/>
</dbReference>
<evidence type="ECO:0000256" key="5">
    <source>
        <dbReference type="ARBA" id="ARBA00023136"/>
    </source>
</evidence>
<comment type="subcellular location">
    <subcellularLocation>
        <location evidence="1">Cell membrane</location>
        <topology evidence="1">Multi-pass membrane protein</topology>
    </subcellularLocation>
</comment>
<evidence type="ECO:0000259" key="7">
    <source>
        <dbReference type="Pfam" id="PF00892"/>
    </source>
</evidence>
<evidence type="ECO:0000256" key="2">
    <source>
        <dbReference type="ARBA" id="ARBA00022475"/>
    </source>
</evidence>
<gene>
    <name evidence="8" type="ORF">JQU52_00255</name>
</gene>
<dbReference type="Proteomes" id="UP000653156">
    <property type="component" value="Chromosome"/>
</dbReference>
<dbReference type="EMBL" id="CP069798">
    <property type="protein sequence ID" value="QRQ81918.1"/>
    <property type="molecule type" value="Genomic_DNA"/>
</dbReference>
<evidence type="ECO:0000256" key="6">
    <source>
        <dbReference type="SAM" id="Phobius"/>
    </source>
</evidence>
<feature type="domain" description="EamA" evidence="7">
    <location>
        <begin position="18"/>
        <end position="146"/>
    </location>
</feature>
<evidence type="ECO:0000313" key="8">
    <source>
        <dbReference type="EMBL" id="QRQ81918.1"/>
    </source>
</evidence>
<accession>A0A892ZHJ6</accession>